<dbReference type="EMBL" id="AWUE01000821">
    <property type="protein sequence ID" value="OMP14259.1"/>
    <property type="molecule type" value="Genomic_DNA"/>
</dbReference>
<comment type="caution">
    <text evidence="2">The sequence shown here is derived from an EMBL/GenBank/DDBJ whole genome shotgun (WGS) entry which is preliminary data.</text>
</comment>
<feature type="compositionally biased region" description="Basic residues" evidence="1">
    <location>
        <begin position="65"/>
        <end position="83"/>
    </location>
</feature>
<protein>
    <submittedName>
        <fullName evidence="2">Uncharacterized protein</fullName>
    </submittedName>
</protein>
<dbReference type="Proteomes" id="UP000187203">
    <property type="component" value="Unassembled WGS sequence"/>
</dbReference>
<organism evidence="2 3">
    <name type="scientific">Corchorus olitorius</name>
    <dbReference type="NCBI Taxonomy" id="93759"/>
    <lineage>
        <taxon>Eukaryota</taxon>
        <taxon>Viridiplantae</taxon>
        <taxon>Streptophyta</taxon>
        <taxon>Embryophyta</taxon>
        <taxon>Tracheophyta</taxon>
        <taxon>Spermatophyta</taxon>
        <taxon>Magnoliopsida</taxon>
        <taxon>eudicotyledons</taxon>
        <taxon>Gunneridae</taxon>
        <taxon>Pentapetalae</taxon>
        <taxon>rosids</taxon>
        <taxon>malvids</taxon>
        <taxon>Malvales</taxon>
        <taxon>Malvaceae</taxon>
        <taxon>Grewioideae</taxon>
        <taxon>Apeibeae</taxon>
        <taxon>Corchorus</taxon>
    </lineage>
</organism>
<gene>
    <name evidence="2" type="ORF">COLO4_00122</name>
</gene>
<reference evidence="3" key="1">
    <citation type="submission" date="2013-09" db="EMBL/GenBank/DDBJ databases">
        <title>Corchorus olitorius genome sequencing.</title>
        <authorList>
            <person name="Alam M."/>
            <person name="Haque M.S."/>
            <person name="Islam M.S."/>
            <person name="Emdad E.M."/>
            <person name="Islam M.M."/>
            <person name="Ahmed B."/>
            <person name="Halim A."/>
            <person name="Hossen Q.M.M."/>
            <person name="Hossain M.Z."/>
            <person name="Ahmed R."/>
            <person name="Khan M.M."/>
            <person name="Islam R."/>
            <person name="Rashid M.M."/>
            <person name="Khan S.A."/>
            <person name="Rahman M.S."/>
            <person name="Alam M."/>
            <person name="Yahiya A.S."/>
            <person name="Khan M.S."/>
            <person name="Azam M.S."/>
            <person name="Haque T."/>
            <person name="Lashkar M.Z.H."/>
            <person name="Akhand A.I."/>
            <person name="Morshed G."/>
            <person name="Roy S."/>
            <person name="Uddin K.S."/>
            <person name="Rabeya T."/>
            <person name="Hossain A.S."/>
            <person name="Chowdhury A."/>
            <person name="Snigdha A.R."/>
            <person name="Mortoza M.S."/>
            <person name="Matin S.A."/>
            <person name="Hoque S.M.E."/>
            <person name="Islam M.K."/>
            <person name="Roy D.K."/>
            <person name="Haider R."/>
            <person name="Moosa M.M."/>
            <person name="Elias S.M."/>
            <person name="Hasan A.M."/>
            <person name="Jahan S."/>
            <person name="Shafiuddin M."/>
            <person name="Mahmood N."/>
            <person name="Shommy N.S."/>
        </authorList>
    </citation>
    <scope>NUCLEOTIDE SEQUENCE [LARGE SCALE GENOMIC DNA]</scope>
    <source>
        <strain evidence="3">cv. O-4</strain>
    </source>
</reference>
<accession>A0A1R3L4M0</accession>
<evidence type="ECO:0000256" key="1">
    <source>
        <dbReference type="SAM" id="MobiDB-lite"/>
    </source>
</evidence>
<sequence length="83" mass="9783">MEWTWAGSEDWERRSSASWSRVSSPITAFTMIFDCHLQQIEPLWNSVPSPLVRDSEPRPQGQGGRRYRKKKSEIRRKTTPCQF</sequence>
<proteinExistence type="predicted"/>
<evidence type="ECO:0000313" key="3">
    <source>
        <dbReference type="Proteomes" id="UP000187203"/>
    </source>
</evidence>
<name>A0A1R3L4M0_9ROSI</name>
<keyword evidence="3" id="KW-1185">Reference proteome</keyword>
<evidence type="ECO:0000313" key="2">
    <source>
        <dbReference type="EMBL" id="OMP14259.1"/>
    </source>
</evidence>
<feature type="region of interest" description="Disordered" evidence="1">
    <location>
        <begin position="48"/>
        <end position="83"/>
    </location>
</feature>
<dbReference type="AlphaFoldDB" id="A0A1R3L4M0"/>